<dbReference type="PANTHER" id="PTHR46224">
    <property type="entry name" value="ANKYRIN REPEAT FAMILY PROTEIN"/>
    <property type="match status" value="1"/>
</dbReference>
<dbReference type="SMART" id="SM00248">
    <property type="entry name" value="ANK"/>
    <property type="match status" value="3"/>
</dbReference>
<dbReference type="Gene3D" id="1.25.40.20">
    <property type="entry name" value="Ankyrin repeat-containing domain"/>
    <property type="match status" value="1"/>
</dbReference>
<evidence type="ECO:0000313" key="1">
    <source>
        <dbReference type="EMBL" id="KAK0950516.1"/>
    </source>
</evidence>
<accession>A0AAN6JWE7</accession>
<keyword evidence="2" id="KW-1185">Reference proteome</keyword>
<dbReference type="InterPro" id="IPR002110">
    <property type="entry name" value="Ankyrin_rpt"/>
</dbReference>
<sequence length="308" mass="34723">MYPRPPPPDYSQEPAQLPTDIPYPPFGLYDILLENIQVDREDEVCISIHELLHRPGPPAQKARRILSHLMPVMIRQDKLDLLNLLLQNDVEIDPEAVRAAAEQPFEEAKMYLELLFTHGWDINKALSATEPPVLSIALNSPPLVRWLLAKGADPNVSCEQMDITSLSVAVNTHDFQIVKLLLQHAEHRHNGYLVHSALQRANDAEALDMLDLLHRYRKPIDEVQWQDQKSIVYRGPFTCSTPLYYACRWKKWHFALALVRLGADPDKASVKDGQPYGQTPREILVEEGAALAADPARGPCVAEDDGLS</sequence>
<protein>
    <submittedName>
        <fullName evidence="1">Uncharacterized protein</fullName>
    </submittedName>
</protein>
<dbReference type="InterPro" id="IPR051616">
    <property type="entry name" value="Cul2-RING_E3_ligase_SR"/>
</dbReference>
<dbReference type="InterPro" id="IPR036770">
    <property type="entry name" value="Ankyrin_rpt-contain_sf"/>
</dbReference>
<comment type="caution">
    <text evidence="1">The sequence shown here is derived from an EMBL/GenBank/DDBJ whole genome shotgun (WGS) entry which is preliminary data.</text>
</comment>
<name>A0AAN6JWE7_9PEZI</name>
<dbReference type="PANTHER" id="PTHR46224:SF64">
    <property type="entry name" value="IQ MOTIF AND ANKYRIN REPEAT DOMAIN-CONTAINING PROTEIN 1"/>
    <property type="match status" value="1"/>
</dbReference>
<dbReference type="AlphaFoldDB" id="A0AAN6JWE7"/>
<reference evidence="1" key="1">
    <citation type="submission" date="2023-06" db="EMBL/GenBank/DDBJ databases">
        <title>Black Yeasts Isolated from many extreme environments.</title>
        <authorList>
            <person name="Coleine C."/>
            <person name="Stajich J.E."/>
            <person name="Selbmann L."/>
        </authorList>
    </citation>
    <scope>NUCLEOTIDE SEQUENCE</scope>
    <source>
        <strain evidence="1">CCFEE 5200</strain>
    </source>
</reference>
<gene>
    <name evidence="1" type="ORF">LTR91_025608</name>
</gene>
<dbReference type="EMBL" id="JAUJLE010000821">
    <property type="protein sequence ID" value="KAK0950516.1"/>
    <property type="molecule type" value="Genomic_DNA"/>
</dbReference>
<evidence type="ECO:0000313" key="2">
    <source>
        <dbReference type="Proteomes" id="UP001175353"/>
    </source>
</evidence>
<dbReference type="SUPFAM" id="SSF48403">
    <property type="entry name" value="Ankyrin repeat"/>
    <property type="match status" value="1"/>
</dbReference>
<organism evidence="1 2">
    <name type="scientific">Friedmanniomyces endolithicus</name>
    <dbReference type="NCBI Taxonomy" id="329885"/>
    <lineage>
        <taxon>Eukaryota</taxon>
        <taxon>Fungi</taxon>
        <taxon>Dikarya</taxon>
        <taxon>Ascomycota</taxon>
        <taxon>Pezizomycotina</taxon>
        <taxon>Dothideomycetes</taxon>
        <taxon>Dothideomycetidae</taxon>
        <taxon>Mycosphaerellales</taxon>
        <taxon>Teratosphaeriaceae</taxon>
        <taxon>Friedmanniomyces</taxon>
    </lineage>
</organism>
<dbReference type="Proteomes" id="UP001175353">
    <property type="component" value="Unassembled WGS sequence"/>
</dbReference>
<proteinExistence type="predicted"/>